<comment type="caution">
    <text evidence="2">The sequence shown here is derived from an EMBL/GenBank/DDBJ whole genome shotgun (WGS) entry which is preliminary data.</text>
</comment>
<dbReference type="EMBL" id="BAAAQN010000016">
    <property type="protein sequence ID" value="GAA2030046.1"/>
    <property type="molecule type" value="Genomic_DNA"/>
</dbReference>
<accession>A0ABP5FPS2</accession>
<protein>
    <submittedName>
        <fullName evidence="2">Uncharacterized protein</fullName>
    </submittedName>
</protein>
<dbReference type="Proteomes" id="UP001500751">
    <property type="component" value="Unassembled WGS sequence"/>
</dbReference>
<evidence type="ECO:0000313" key="2">
    <source>
        <dbReference type="EMBL" id="GAA2030046.1"/>
    </source>
</evidence>
<proteinExistence type="predicted"/>
<gene>
    <name evidence="2" type="ORF">GCM10009839_32090</name>
</gene>
<reference evidence="3" key="1">
    <citation type="journal article" date="2019" name="Int. J. Syst. Evol. Microbiol.">
        <title>The Global Catalogue of Microorganisms (GCM) 10K type strain sequencing project: providing services to taxonomists for standard genome sequencing and annotation.</title>
        <authorList>
            <consortium name="The Broad Institute Genomics Platform"/>
            <consortium name="The Broad Institute Genome Sequencing Center for Infectious Disease"/>
            <person name="Wu L."/>
            <person name="Ma J."/>
        </authorList>
    </citation>
    <scope>NUCLEOTIDE SEQUENCE [LARGE SCALE GENOMIC DNA]</scope>
    <source>
        <strain evidence="3">JCM 16014</strain>
    </source>
</reference>
<keyword evidence="3" id="KW-1185">Reference proteome</keyword>
<organism evidence="2 3">
    <name type="scientific">Catenulispora yoronensis</name>
    <dbReference type="NCBI Taxonomy" id="450799"/>
    <lineage>
        <taxon>Bacteria</taxon>
        <taxon>Bacillati</taxon>
        <taxon>Actinomycetota</taxon>
        <taxon>Actinomycetes</taxon>
        <taxon>Catenulisporales</taxon>
        <taxon>Catenulisporaceae</taxon>
        <taxon>Catenulispora</taxon>
    </lineage>
</organism>
<evidence type="ECO:0000313" key="3">
    <source>
        <dbReference type="Proteomes" id="UP001500751"/>
    </source>
</evidence>
<sequence>MGAVSTASDNQRALTRLCASLPALKHDAESDDWSDVLDTALAALHAGRSPVDVLTDLGYEFDENWQERGTGTAGSGIPWSPVAAIREYLCPRTVQPCSRIAQRDQRGRTPQCHLDGAPMRPIAPDQS</sequence>
<name>A0ABP5FPS2_9ACTN</name>
<evidence type="ECO:0000256" key="1">
    <source>
        <dbReference type="SAM" id="MobiDB-lite"/>
    </source>
</evidence>
<feature type="region of interest" description="Disordered" evidence="1">
    <location>
        <begin position="101"/>
        <end position="127"/>
    </location>
</feature>